<feature type="transmembrane region" description="Helical" evidence="2">
    <location>
        <begin position="225"/>
        <end position="249"/>
    </location>
</feature>
<feature type="domain" description="ZP" evidence="3">
    <location>
        <begin position="1"/>
        <end position="179"/>
    </location>
</feature>
<sequence>MGAVEKGLRFCLDSRVVHAKYYRKPECSINGVGTKNTSFVIDLLAEPGRPNYCGINFNNVTEERSVPIAVRTHKTLELADDKYYVITCGRSGIHSIKVKNCFSFSSTNESVRLIREDGCPERSDIISEFVYNSTTGIGQAEVYEMFRFPSSAEVHFQCDIVLCRGRCVEPVCDGGPPSPWANNRDAEEEAKNVLMASTTVFVHEPGEKFAVAGFEGISTGFSWRILCIVLAVLLIVMIVVNVFLCFAMSCSCTKTDIIEKEPSIIEDYDPYKDPYKVTWNGSQYGSRYSLNMKNNGYASGGSTMNSIRSSSTNSDHYAIVHSRPESRYSGVKQLKSSPIRETHYAGPI</sequence>
<evidence type="ECO:0000256" key="1">
    <source>
        <dbReference type="ARBA" id="ARBA00023157"/>
    </source>
</evidence>
<dbReference type="Pfam" id="PF00100">
    <property type="entry name" value="Zona_pellucida"/>
    <property type="match status" value="1"/>
</dbReference>
<dbReference type="Gene3D" id="2.60.40.4100">
    <property type="entry name" value="Zona pellucida, ZP-C domain"/>
    <property type="match status" value="1"/>
</dbReference>
<proteinExistence type="predicted"/>
<dbReference type="PANTHER" id="PTHR46560:SF9">
    <property type="entry name" value="ZP DOMAIN-CONTAINING PROTEIN"/>
    <property type="match status" value="1"/>
</dbReference>
<dbReference type="InterPro" id="IPR001507">
    <property type="entry name" value="ZP_dom"/>
</dbReference>
<keyword evidence="5" id="KW-1185">Reference proteome</keyword>
<organism evidence="4">
    <name type="scientific">Notodromas monacha</name>
    <dbReference type="NCBI Taxonomy" id="399045"/>
    <lineage>
        <taxon>Eukaryota</taxon>
        <taxon>Metazoa</taxon>
        <taxon>Ecdysozoa</taxon>
        <taxon>Arthropoda</taxon>
        <taxon>Crustacea</taxon>
        <taxon>Oligostraca</taxon>
        <taxon>Ostracoda</taxon>
        <taxon>Podocopa</taxon>
        <taxon>Podocopida</taxon>
        <taxon>Cypridocopina</taxon>
        <taxon>Cypridoidea</taxon>
        <taxon>Cyprididae</taxon>
        <taxon>Notodromas</taxon>
    </lineage>
</organism>
<name>A0A7R9BLP2_9CRUS</name>
<dbReference type="OrthoDB" id="8171348at2759"/>
<keyword evidence="2" id="KW-0812">Transmembrane</keyword>
<dbReference type="InterPro" id="IPR055355">
    <property type="entry name" value="ZP-C"/>
</dbReference>
<evidence type="ECO:0000313" key="4">
    <source>
        <dbReference type="EMBL" id="CAD7276315.1"/>
    </source>
</evidence>
<evidence type="ECO:0000259" key="3">
    <source>
        <dbReference type="PROSITE" id="PS51034"/>
    </source>
</evidence>
<evidence type="ECO:0000313" key="5">
    <source>
        <dbReference type="Proteomes" id="UP000678499"/>
    </source>
</evidence>
<evidence type="ECO:0000256" key="2">
    <source>
        <dbReference type="SAM" id="Phobius"/>
    </source>
</evidence>
<keyword evidence="2" id="KW-0472">Membrane</keyword>
<dbReference type="PROSITE" id="PS51034">
    <property type="entry name" value="ZP_2"/>
    <property type="match status" value="1"/>
</dbReference>
<keyword evidence="2" id="KW-1133">Transmembrane helix</keyword>
<dbReference type="PANTHER" id="PTHR46560">
    <property type="entry name" value="CYPHER, ISOFORM B"/>
    <property type="match status" value="1"/>
</dbReference>
<dbReference type="EMBL" id="CAJPEX010000598">
    <property type="protein sequence ID" value="CAG0916467.1"/>
    <property type="molecule type" value="Genomic_DNA"/>
</dbReference>
<dbReference type="InterPro" id="IPR042235">
    <property type="entry name" value="ZP-C_dom"/>
</dbReference>
<dbReference type="EMBL" id="OA882635">
    <property type="protein sequence ID" value="CAD7276315.1"/>
    <property type="molecule type" value="Genomic_DNA"/>
</dbReference>
<dbReference type="Proteomes" id="UP000678499">
    <property type="component" value="Unassembled WGS sequence"/>
</dbReference>
<keyword evidence="1" id="KW-1015">Disulfide bond</keyword>
<gene>
    <name evidence="4" type="ORF">NMOB1V02_LOCUS4084</name>
</gene>
<reference evidence="4" key="1">
    <citation type="submission" date="2020-11" db="EMBL/GenBank/DDBJ databases">
        <authorList>
            <person name="Tran Van P."/>
        </authorList>
    </citation>
    <scope>NUCLEOTIDE SEQUENCE</scope>
</reference>
<dbReference type="AlphaFoldDB" id="A0A7R9BLP2"/>
<protein>
    <recommendedName>
        <fullName evidence="3">ZP domain-containing protein</fullName>
    </recommendedName>
</protein>
<accession>A0A7R9BLP2</accession>